<dbReference type="RefSeq" id="WP_015157988.1">
    <property type="nucleotide sequence ID" value="NC_019697.1"/>
</dbReference>
<dbReference type="KEGG" id="cmp:Cha6605_0507"/>
<proteinExistence type="predicted"/>
<evidence type="ECO:0000259" key="1">
    <source>
        <dbReference type="Pfam" id="PF01636"/>
    </source>
</evidence>
<dbReference type="InterPro" id="IPR011009">
    <property type="entry name" value="Kinase-like_dom_sf"/>
</dbReference>
<reference evidence="2 3" key="1">
    <citation type="submission" date="2012-05" db="EMBL/GenBank/DDBJ databases">
        <title>Finished chromosome of genome of Chamaesiphon sp. PCC 6605.</title>
        <authorList>
            <consortium name="US DOE Joint Genome Institute"/>
            <person name="Gugger M."/>
            <person name="Coursin T."/>
            <person name="Rippka R."/>
            <person name="Tandeau De Marsac N."/>
            <person name="Huntemann M."/>
            <person name="Wei C.-L."/>
            <person name="Han J."/>
            <person name="Detter J.C."/>
            <person name="Han C."/>
            <person name="Tapia R."/>
            <person name="Chen A."/>
            <person name="Kyrpides N."/>
            <person name="Mavromatis K."/>
            <person name="Markowitz V."/>
            <person name="Szeto E."/>
            <person name="Ivanova N."/>
            <person name="Pagani I."/>
            <person name="Pati A."/>
            <person name="Goodwin L."/>
            <person name="Nordberg H.P."/>
            <person name="Cantor M.N."/>
            <person name="Hua S.X."/>
            <person name="Woyke T."/>
            <person name="Kerfeld C.A."/>
        </authorList>
    </citation>
    <scope>NUCLEOTIDE SEQUENCE [LARGE SCALE GENOMIC DNA]</scope>
    <source>
        <strain evidence="3">ATCC 27169 / PCC 6605</strain>
    </source>
</reference>
<dbReference type="GO" id="GO:0016740">
    <property type="term" value="F:transferase activity"/>
    <property type="evidence" value="ECO:0007669"/>
    <property type="project" value="UniProtKB-KW"/>
</dbReference>
<name>K9UC78_CHAP6</name>
<organism evidence="2 3">
    <name type="scientific">Chamaesiphon minutus (strain ATCC 27169 / PCC 6605)</name>
    <dbReference type="NCBI Taxonomy" id="1173020"/>
    <lineage>
        <taxon>Bacteria</taxon>
        <taxon>Bacillati</taxon>
        <taxon>Cyanobacteriota</taxon>
        <taxon>Cyanophyceae</taxon>
        <taxon>Gomontiellales</taxon>
        <taxon>Chamaesiphonaceae</taxon>
        <taxon>Chamaesiphon</taxon>
    </lineage>
</organism>
<dbReference type="OrthoDB" id="3806873at2"/>
<accession>K9UC78</accession>
<dbReference type="Pfam" id="PF01636">
    <property type="entry name" value="APH"/>
    <property type="match status" value="1"/>
</dbReference>
<dbReference type="Proteomes" id="UP000010366">
    <property type="component" value="Chromosome"/>
</dbReference>
<evidence type="ECO:0000313" key="2">
    <source>
        <dbReference type="EMBL" id="AFY91794.1"/>
    </source>
</evidence>
<dbReference type="HOGENOM" id="CLU_703649_0_0_3"/>
<dbReference type="STRING" id="1173020.Cha6605_0507"/>
<gene>
    <name evidence="2" type="ORF">Cha6605_0507</name>
</gene>
<protein>
    <submittedName>
        <fullName evidence="2">Phosphotransferase family protein</fullName>
    </submittedName>
</protein>
<dbReference type="PATRIC" id="fig|1173020.3.peg.604"/>
<keyword evidence="2" id="KW-0808">Transferase</keyword>
<dbReference type="InterPro" id="IPR002575">
    <property type="entry name" value="Aminoglycoside_PTrfase"/>
</dbReference>
<feature type="domain" description="Aminoglycoside phosphotransferase" evidence="1">
    <location>
        <begin position="128"/>
        <end position="286"/>
    </location>
</feature>
<dbReference type="EMBL" id="CP003600">
    <property type="protein sequence ID" value="AFY91794.1"/>
    <property type="molecule type" value="Genomic_DNA"/>
</dbReference>
<keyword evidence="3" id="KW-1185">Reference proteome</keyword>
<sequence length="397" mass="45277">MKIVLDTDNVFTYLAKLKYCTNLAKDTSKTLIISAKNFNIAIEFEDGRHLLVKQEILNDCGESRGEFWTAWHIKQLVDRFPKLGEKIGNFLPELLHFDPESSILIVNYLNNYSDLYRYYLQENQFPIEIASAIGQFLATFHSQTFQQPDYQQFLERGLDRADFPDASEPDADRHIDTAMTATDIIYRLNRITPQVFQTMPIECLQFFKLYQRFPSLTRAIADLGAAISPSCAIHNDLKLNNILLDSDWNSTQSQVIRVIDWERASWGDPAFDLGCILGSYLEIWLDGLAISKMLSINESLQLAVTPLELLQPSLFTLVQSYLAGFPTILATRPDFLDRAIQFAGLALIQRIEISIDSHRSFGDRGIMMLQVAKQLLCTPQAAMKTLFDCDFDRLVSC</sequence>
<evidence type="ECO:0000313" key="3">
    <source>
        <dbReference type="Proteomes" id="UP000010366"/>
    </source>
</evidence>
<dbReference type="AlphaFoldDB" id="K9UC78"/>
<dbReference type="Gene3D" id="3.90.1200.10">
    <property type="match status" value="1"/>
</dbReference>
<dbReference type="SUPFAM" id="SSF56112">
    <property type="entry name" value="Protein kinase-like (PK-like)"/>
    <property type="match status" value="1"/>
</dbReference>
<dbReference type="eggNOG" id="COG3173">
    <property type="taxonomic scope" value="Bacteria"/>
</dbReference>